<evidence type="ECO:0000313" key="4">
    <source>
        <dbReference type="Proteomes" id="UP001243420"/>
    </source>
</evidence>
<dbReference type="InterPro" id="IPR055170">
    <property type="entry name" value="GFO_IDH_MocA-like_dom"/>
</dbReference>
<organism evidence="3 4">
    <name type="scientific">Jannaschia ovalis</name>
    <dbReference type="NCBI Taxonomy" id="3038773"/>
    <lineage>
        <taxon>Bacteria</taxon>
        <taxon>Pseudomonadati</taxon>
        <taxon>Pseudomonadota</taxon>
        <taxon>Alphaproteobacteria</taxon>
        <taxon>Rhodobacterales</taxon>
        <taxon>Roseobacteraceae</taxon>
        <taxon>Jannaschia</taxon>
    </lineage>
</organism>
<evidence type="ECO:0000259" key="1">
    <source>
        <dbReference type="Pfam" id="PF01408"/>
    </source>
</evidence>
<dbReference type="InterPro" id="IPR036291">
    <property type="entry name" value="NAD(P)-bd_dom_sf"/>
</dbReference>
<dbReference type="SUPFAM" id="SSF51735">
    <property type="entry name" value="NAD(P)-binding Rossmann-fold domains"/>
    <property type="match status" value="1"/>
</dbReference>
<dbReference type="InterPro" id="IPR000683">
    <property type="entry name" value="Gfo/Idh/MocA-like_OxRdtase_N"/>
</dbReference>
<dbReference type="PANTHER" id="PTHR43708">
    <property type="entry name" value="CONSERVED EXPRESSED OXIDOREDUCTASE (EUROFUNG)"/>
    <property type="match status" value="1"/>
</dbReference>
<dbReference type="SUPFAM" id="SSF55347">
    <property type="entry name" value="Glyceraldehyde-3-phosphate dehydrogenase-like, C-terminal domain"/>
    <property type="match status" value="1"/>
</dbReference>
<dbReference type="InterPro" id="IPR051317">
    <property type="entry name" value="Gfo/Idh/MocA_oxidoreduct"/>
</dbReference>
<dbReference type="Proteomes" id="UP001243420">
    <property type="component" value="Chromosome"/>
</dbReference>
<protein>
    <submittedName>
        <fullName evidence="3">Gfo/Idh/MocA family oxidoreductase</fullName>
    </submittedName>
</protein>
<feature type="domain" description="GFO/IDH/MocA-like oxidoreductase" evidence="2">
    <location>
        <begin position="120"/>
        <end position="230"/>
    </location>
</feature>
<dbReference type="RefSeq" id="WP_279965807.1">
    <property type="nucleotide sequence ID" value="NZ_CP122537.1"/>
</dbReference>
<dbReference type="Gene3D" id="3.40.50.720">
    <property type="entry name" value="NAD(P)-binding Rossmann-like Domain"/>
    <property type="match status" value="1"/>
</dbReference>
<feature type="domain" description="Gfo/Idh/MocA-like oxidoreductase N-terminal" evidence="1">
    <location>
        <begin position="3"/>
        <end position="110"/>
    </location>
</feature>
<dbReference type="Gene3D" id="3.30.360.10">
    <property type="entry name" value="Dihydrodipicolinate Reductase, domain 2"/>
    <property type="match status" value="1"/>
</dbReference>
<reference evidence="3 4" key="1">
    <citation type="submission" date="2023-04" db="EMBL/GenBank/DDBJ databases">
        <title>Jannaschia ovalis sp. nov., a marine bacterium isolated from sea tidal flat.</title>
        <authorList>
            <person name="Kwon D.Y."/>
            <person name="Kim J.-J."/>
        </authorList>
    </citation>
    <scope>NUCLEOTIDE SEQUENCE [LARGE SCALE GENOMIC DNA]</scope>
    <source>
        <strain evidence="3 4">GRR-S6-38</strain>
    </source>
</reference>
<dbReference type="PANTHER" id="PTHR43708:SF8">
    <property type="entry name" value="OXIDOREDUCTASE"/>
    <property type="match status" value="1"/>
</dbReference>
<evidence type="ECO:0000259" key="2">
    <source>
        <dbReference type="Pfam" id="PF22725"/>
    </source>
</evidence>
<name>A0ABY8LCJ4_9RHOB</name>
<accession>A0ABY8LCJ4</accession>
<dbReference type="Pfam" id="PF22725">
    <property type="entry name" value="GFO_IDH_MocA_C3"/>
    <property type="match status" value="1"/>
</dbReference>
<sequence length="335" mass="36032">MSLRVGLLGLGYFAQFHREAWTRIPGATLVATADADPATGAEHADLAGLLEAGLDILDIATPPPTHAAAIRAALPRGLRAIICQKPFCSSLDEARAVTDAAEAAGVPLIVHENFRFQPWFRAMKAALDAGRIGRPLSLTFRLRTGDGRGPDAYLARQPYFQTMPRLLIHETGVHYLDTFRFLLGEPEGLYADLRRLNPAIRGEDAGLVVLDYGGGVRALFDGNRLADFDTDDPRRTFGDAVLEGEEATLTLTGDGAVHLRAQGHRAAETILAAQDWPGFAGDCVHAFQAHVVAGLETGGFETAARDYLRTMELVELAYASAEAGCRLPVRSGAFD</sequence>
<keyword evidence="4" id="KW-1185">Reference proteome</keyword>
<gene>
    <name evidence="3" type="ORF">P8627_01920</name>
</gene>
<evidence type="ECO:0000313" key="3">
    <source>
        <dbReference type="EMBL" id="WGH79042.1"/>
    </source>
</evidence>
<proteinExistence type="predicted"/>
<dbReference type="Pfam" id="PF01408">
    <property type="entry name" value="GFO_IDH_MocA"/>
    <property type="match status" value="1"/>
</dbReference>
<dbReference type="EMBL" id="CP122537">
    <property type="protein sequence ID" value="WGH79042.1"/>
    <property type="molecule type" value="Genomic_DNA"/>
</dbReference>